<evidence type="ECO:0000256" key="3">
    <source>
        <dbReference type="SAM" id="Phobius"/>
    </source>
</evidence>
<protein>
    <submittedName>
        <fullName evidence="4">Prepilin-type N-terminal cleavage/methylation domain-containing protein</fullName>
    </submittedName>
</protein>
<dbReference type="Proteomes" id="UP001595989">
    <property type="component" value="Unassembled WGS sequence"/>
</dbReference>
<evidence type="ECO:0000313" key="4">
    <source>
        <dbReference type="EMBL" id="MFC4556682.1"/>
    </source>
</evidence>
<dbReference type="RefSeq" id="WP_390292609.1">
    <property type="nucleotide sequence ID" value="NZ_JBHSFU010000001.1"/>
</dbReference>
<dbReference type="InterPro" id="IPR012902">
    <property type="entry name" value="N_methyl_site"/>
</dbReference>
<dbReference type="EMBL" id="JBHSFU010000001">
    <property type="protein sequence ID" value="MFC4556682.1"/>
    <property type="molecule type" value="Genomic_DNA"/>
</dbReference>
<comment type="caution">
    <text evidence="4">The sequence shown here is derived from an EMBL/GenBank/DDBJ whole genome shotgun (WGS) entry which is preliminary data.</text>
</comment>
<evidence type="ECO:0000256" key="1">
    <source>
        <dbReference type="ARBA" id="ARBA00004241"/>
    </source>
</evidence>
<keyword evidence="3" id="KW-1133">Transmembrane helix</keyword>
<dbReference type="SUPFAM" id="SSF54523">
    <property type="entry name" value="Pili subunits"/>
    <property type="match status" value="1"/>
</dbReference>
<gene>
    <name evidence="4" type="ORF">ACFO3D_00490</name>
</gene>
<feature type="transmembrane region" description="Helical" evidence="3">
    <location>
        <begin position="20"/>
        <end position="39"/>
    </location>
</feature>
<comment type="subcellular location">
    <subcellularLocation>
        <location evidence="1">Cell surface</location>
    </subcellularLocation>
</comment>
<evidence type="ECO:0000313" key="5">
    <source>
        <dbReference type="Proteomes" id="UP001595989"/>
    </source>
</evidence>
<proteinExistence type="predicted"/>
<dbReference type="PROSITE" id="PS00409">
    <property type="entry name" value="PROKAR_NTER_METHYL"/>
    <property type="match status" value="1"/>
</dbReference>
<keyword evidence="3" id="KW-0472">Membrane</keyword>
<keyword evidence="5" id="KW-1185">Reference proteome</keyword>
<organism evidence="4 5">
    <name type="scientific">Virgibacillus kekensis</name>
    <dbReference type="NCBI Taxonomy" id="202261"/>
    <lineage>
        <taxon>Bacteria</taxon>
        <taxon>Bacillati</taxon>
        <taxon>Bacillota</taxon>
        <taxon>Bacilli</taxon>
        <taxon>Bacillales</taxon>
        <taxon>Bacillaceae</taxon>
        <taxon>Virgibacillus</taxon>
    </lineage>
</organism>
<name>A0ABV9DD15_9BACI</name>
<accession>A0ABV9DD15</accession>
<dbReference type="NCBIfam" id="TIGR02532">
    <property type="entry name" value="IV_pilin_GFxxxE"/>
    <property type="match status" value="1"/>
</dbReference>
<evidence type="ECO:0000256" key="2">
    <source>
        <dbReference type="ARBA" id="ARBA00023287"/>
    </source>
</evidence>
<reference evidence="5" key="1">
    <citation type="journal article" date="2019" name="Int. J. Syst. Evol. Microbiol.">
        <title>The Global Catalogue of Microorganisms (GCM) 10K type strain sequencing project: providing services to taxonomists for standard genome sequencing and annotation.</title>
        <authorList>
            <consortium name="The Broad Institute Genomics Platform"/>
            <consortium name="The Broad Institute Genome Sequencing Center for Infectious Disease"/>
            <person name="Wu L."/>
            <person name="Ma J."/>
        </authorList>
    </citation>
    <scope>NUCLEOTIDE SEQUENCE [LARGE SCALE GENOMIC DNA]</scope>
    <source>
        <strain evidence="5">CGMCC 4.7426</strain>
    </source>
</reference>
<dbReference type="Pfam" id="PF07963">
    <property type="entry name" value="N_methyl"/>
    <property type="match status" value="1"/>
</dbReference>
<dbReference type="Gene3D" id="3.30.700.10">
    <property type="entry name" value="Glycoprotein, Type 4 Pilin"/>
    <property type="match status" value="1"/>
</dbReference>
<keyword evidence="2" id="KW-0178">Competence</keyword>
<keyword evidence="3" id="KW-0812">Transmembrane</keyword>
<dbReference type="InterPro" id="IPR045584">
    <property type="entry name" value="Pilin-like"/>
</dbReference>
<sequence length="122" mass="13258">MLRSIKKLVKKEKGFTLVELLAVIAILAIILAIAVPAVGNVISDSETKAEQANAELFENAARLAHVSGVESASDEYSLKTLHDEGYLEEIPDVPGTDKPYDESKKVKVTILDNGSAEFEFIQ</sequence>